<proteinExistence type="predicted"/>
<feature type="compositionally biased region" description="Polar residues" evidence="1">
    <location>
        <begin position="493"/>
        <end position="502"/>
    </location>
</feature>
<evidence type="ECO:0000256" key="1">
    <source>
        <dbReference type="SAM" id="MobiDB-lite"/>
    </source>
</evidence>
<accession>A0A6J7J0H9</accession>
<dbReference type="InterPro" id="IPR021804">
    <property type="entry name" value="DUF3375"/>
</dbReference>
<reference evidence="2" key="1">
    <citation type="submission" date="2020-05" db="EMBL/GenBank/DDBJ databases">
        <authorList>
            <person name="Chiriac C."/>
            <person name="Salcher M."/>
            <person name="Ghai R."/>
            <person name="Kavagutti S V."/>
        </authorList>
    </citation>
    <scope>NUCLEOTIDE SEQUENCE</scope>
</reference>
<name>A0A6J7J0H9_9ZZZZ</name>
<dbReference type="Pfam" id="PF11855">
    <property type="entry name" value="DUF3375"/>
    <property type="match status" value="1"/>
</dbReference>
<dbReference type="AlphaFoldDB" id="A0A6J7J0H9"/>
<evidence type="ECO:0000313" key="2">
    <source>
        <dbReference type="EMBL" id="CAB4936868.1"/>
    </source>
</evidence>
<feature type="region of interest" description="Disordered" evidence="1">
    <location>
        <begin position="478"/>
        <end position="502"/>
    </location>
</feature>
<sequence length="502" mass="56624">MTPLHDDLEATLRASAAWRLLRTDHAPLILGFLGQVFVEENVRSIAGPDLVSRLDDILFALNDEQVPPRYPRPPAAYLDEWALPEKGWLRKYYPQGSDEPHFDATPALEKAFGFVRSLRSRSFIGTQSRLNTIIELLRQMAFGAEEDPEVRLTELHRRRDLIDREIAEVRRGNVAMLDDSAQRDRYQQLSTMASDLLSDFREVEANFRALDRQLREQIAGWEGSKADLLDEVIGDRNAIAESDQGRSFHAFYDFLLSGERQQEFTDLLGQVQSLPSIEPDPRLRHVHYDWLDAGERTQGTVRLLSEQLRRFLDDQVWLENRRVVEILRGIEQHALVLREQDLSQLGTTIDASAPTVILPFERPLYQPRASLTLDSARVIDDDTAADATALLDQVFVDTERLSVQVRRLVRQDAVVGLTDVLAAHPLEQGLAELVAYLALSDADLAVVFDETRPQEHQWIDENGRTVVARIPAVTFARPGRSASSAEDGGVSQPGPNVNSEST</sequence>
<organism evidence="2">
    <name type="scientific">freshwater metagenome</name>
    <dbReference type="NCBI Taxonomy" id="449393"/>
    <lineage>
        <taxon>unclassified sequences</taxon>
        <taxon>metagenomes</taxon>
        <taxon>ecological metagenomes</taxon>
    </lineage>
</organism>
<gene>
    <name evidence="2" type="ORF">UFOPK3772_00628</name>
</gene>
<protein>
    <submittedName>
        <fullName evidence="2">Unannotated protein</fullName>
    </submittedName>
</protein>
<dbReference type="EMBL" id="CAFBNE010000013">
    <property type="protein sequence ID" value="CAB4936868.1"/>
    <property type="molecule type" value="Genomic_DNA"/>
</dbReference>